<comment type="caution">
    <text evidence="1">The sequence shown here is derived from an EMBL/GenBank/DDBJ whole genome shotgun (WGS) entry which is preliminary data.</text>
</comment>
<sequence>MNPEEVLNRYLTKYQIKLQHPEHGLVMLTSRVWPQHPDLQRSVRQMLVDQPGVTAVTVNSPEQLVVRYDSTQLRKLSMLTVLANERRLSRQYHRAGY</sequence>
<dbReference type="EMBL" id="JBHLZY010000008">
    <property type="protein sequence ID" value="MFB9768966.1"/>
    <property type="molecule type" value="Genomic_DNA"/>
</dbReference>
<accession>A0ABV5WS42</accession>
<evidence type="ECO:0000313" key="2">
    <source>
        <dbReference type="Proteomes" id="UP001589691"/>
    </source>
</evidence>
<dbReference type="RefSeq" id="WP_137643097.1">
    <property type="nucleotide sequence ID" value="NZ_BJEA01000013.1"/>
</dbReference>
<reference evidence="1 2" key="1">
    <citation type="submission" date="2024-09" db="EMBL/GenBank/DDBJ databases">
        <authorList>
            <person name="Sun Q."/>
            <person name="Mori K."/>
        </authorList>
    </citation>
    <scope>NUCLEOTIDE SEQUENCE [LARGE SCALE GENOMIC DNA]</scope>
    <source>
        <strain evidence="1 2">TBRC 4576</strain>
    </source>
</reference>
<name>A0ABV5WS42_9LACO</name>
<organism evidence="1 2">
    <name type="scientific">Lactiplantibacillus modestisalitolerans</name>
    <dbReference type="NCBI Taxonomy" id="1457219"/>
    <lineage>
        <taxon>Bacteria</taxon>
        <taxon>Bacillati</taxon>
        <taxon>Bacillota</taxon>
        <taxon>Bacilli</taxon>
        <taxon>Lactobacillales</taxon>
        <taxon>Lactobacillaceae</taxon>
        <taxon>Lactiplantibacillus</taxon>
    </lineage>
</organism>
<protein>
    <submittedName>
        <fullName evidence="1">Uncharacterized protein</fullName>
    </submittedName>
</protein>
<dbReference type="Proteomes" id="UP001589691">
    <property type="component" value="Unassembled WGS sequence"/>
</dbReference>
<evidence type="ECO:0000313" key="1">
    <source>
        <dbReference type="EMBL" id="MFB9768966.1"/>
    </source>
</evidence>
<gene>
    <name evidence="1" type="ORF">ACFFLI_03640</name>
</gene>
<keyword evidence="2" id="KW-1185">Reference proteome</keyword>
<proteinExistence type="predicted"/>